<evidence type="ECO:0000256" key="2">
    <source>
        <dbReference type="SAM" id="Phobius"/>
    </source>
</evidence>
<sequence length="168" mass="18722">MYTNFDEQKSCCTNCLQNAIKFVAKCDELKKDSSITSNSSYNELLSTLSNDYNNFKNYYTSKGGNCKDFPLLPTTKTTQISVEFSEQTSKQTVETSDQSPKQTSKQTVETYLQSSAQSSKQNPEQSVQILEQISEVTSSNLSIGNKLFTVLSIFGAIAFFLGISYKVN</sequence>
<feature type="non-terminal residue" evidence="3">
    <location>
        <position position="168"/>
    </location>
</feature>
<organism evidence="3 4">
    <name type="scientific">Plasmodium berghei</name>
    <dbReference type="NCBI Taxonomy" id="5821"/>
    <lineage>
        <taxon>Eukaryota</taxon>
        <taxon>Sar</taxon>
        <taxon>Alveolata</taxon>
        <taxon>Apicomplexa</taxon>
        <taxon>Aconoidasida</taxon>
        <taxon>Haemosporida</taxon>
        <taxon>Plasmodiidae</taxon>
        <taxon>Plasmodium</taxon>
        <taxon>Plasmodium (Vinckeia)</taxon>
    </lineage>
</organism>
<keyword evidence="2" id="KW-0472">Membrane</keyword>
<keyword evidence="2" id="KW-1133">Transmembrane helix</keyword>
<keyword evidence="2" id="KW-0812">Transmembrane</keyword>
<dbReference type="Pfam" id="PF06022">
    <property type="entry name" value="Cir_Bir_Yir"/>
    <property type="match status" value="1"/>
</dbReference>
<dbReference type="AlphaFoldDB" id="A0A0Y9PRR6"/>
<gene>
    <name evidence="3" type="ORF">PBK173_000511700</name>
</gene>
<dbReference type="EMBL" id="FFUQ01000159">
    <property type="protein sequence ID" value="CXH16262.1"/>
    <property type="molecule type" value="Genomic_DNA"/>
</dbReference>
<evidence type="ECO:0000313" key="4">
    <source>
        <dbReference type="Proteomes" id="UP000069549"/>
    </source>
</evidence>
<dbReference type="Proteomes" id="UP000069549">
    <property type="component" value="Unassembled WGS sequence"/>
</dbReference>
<protein>
    <submittedName>
        <fullName evidence="3">Plasmodium variant antigen protein Cir/Yir/Bir, putative</fullName>
    </submittedName>
</protein>
<reference evidence="3 4" key="1">
    <citation type="submission" date="2016-02" db="EMBL/GenBank/DDBJ databases">
        <authorList>
            <consortium name="Pathogen Informatics"/>
        </authorList>
    </citation>
    <scope>NUCLEOTIDE SEQUENCE [LARGE SCALE GENOMIC DNA]</scope>
    <source>
        <strain evidence="3 4">K173</strain>
    </source>
</reference>
<name>A0A0Y9PRR6_PLABE</name>
<evidence type="ECO:0000313" key="3">
    <source>
        <dbReference type="EMBL" id="CXH16262.1"/>
    </source>
</evidence>
<accession>A0A0Y9PRR6</accession>
<dbReference type="InterPro" id="IPR006477">
    <property type="entry name" value="Yir_bir_cir"/>
</dbReference>
<proteinExistence type="predicted"/>
<feature type="region of interest" description="Disordered" evidence="1">
    <location>
        <begin position="87"/>
        <end position="123"/>
    </location>
</feature>
<feature type="transmembrane region" description="Helical" evidence="2">
    <location>
        <begin position="147"/>
        <end position="165"/>
    </location>
</feature>
<evidence type="ECO:0000256" key="1">
    <source>
        <dbReference type="SAM" id="MobiDB-lite"/>
    </source>
</evidence>